<evidence type="ECO:0000259" key="1">
    <source>
        <dbReference type="Pfam" id="PF17844"/>
    </source>
</evidence>
<dbReference type="EMBL" id="JBHLUB010000032">
    <property type="protein sequence ID" value="MFC0583021.1"/>
    <property type="molecule type" value="Genomic_DNA"/>
</dbReference>
<dbReference type="InterPro" id="IPR041629">
    <property type="entry name" value="SCP_3"/>
</dbReference>
<sequence length="149" mass="15798">MSPAPKASATPRRRVPIADGIAAVQTLRAQLNTAATDPADMFTGLPRQVTATAVRYLLEELAARAPGNAVEIRVPPFGVTQAVAGPRHTRGTPPNVVEMTPAVFLAVALGLVPAEDIWDSITASGIRADLRQLFPLVNPAHPDPVRRED</sequence>
<comment type="caution">
    <text evidence="2">The sequence shown here is derived from an EMBL/GenBank/DDBJ whole genome shotgun (WGS) entry which is preliminary data.</text>
</comment>
<accession>A0ABV6PD26</accession>
<organism evidence="2 3">
    <name type="scientific">Micrococcoides hystricis</name>
    <dbReference type="NCBI Taxonomy" id="1572761"/>
    <lineage>
        <taxon>Bacteria</taxon>
        <taxon>Bacillati</taxon>
        <taxon>Actinomycetota</taxon>
        <taxon>Actinomycetes</taxon>
        <taxon>Micrococcales</taxon>
        <taxon>Micrococcaceae</taxon>
        <taxon>Micrococcoides</taxon>
    </lineage>
</organism>
<keyword evidence="3" id="KW-1185">Reference proteome</keyword>
<gene>
    <name evidence="2" type="ORF">ACFFFR_11655</name>
</gene>
<name>A0ABV6PD26_9MICC</name>
<protein>
    <submittedName>
        <fullName evidence="2">Sterol carrier family protein</fullName>
    </submittedName>
</protein>
<reference evidence="2 3" key="1">
    <citation type="submission" date="2024-09" db="EMBL/GenBank/DDBJ databases">
        <authorList>
            <person name="Sun Q."/>
            <person name="Mori K."/>
        </authorList>
    </citation>
    <scope>NUCLEOTIDE SEQUENCE [LARGE SCALE GENOMIC DNA]</scope>
    <source>
        <strain evidence="2 3">NCAIM B.02604</strain>
    </source>
</reference>
<evidence type="ECO:0000313" key="2">
    <source>
        <dbReference type="EMBL" id="MFC0583021.1"/>
    </source>
</evidence>
<dbReference type="Pfam" id="PF17844">
    <property type="entry name" value="SCP_3"/>
    <property type="match status" value="1"/>
</dbReference>
<dbReference type="Proteomes" id="UP001589862">
    <property type="component" value="Unassembled WGS sequence"/>
</dbReference>
<feature type="domain" description="Bacterial SCP orthologue" evidence="1">
    <location>
        <begin position="47"/>
        <end position="136"/>
    </location>
</feature>
<dbReference type="RefSeq" id="WP_377460647.1">
    <property type="nucleotide sequence ID" value="NZ_JBHLUB010000032.1"/>
</dbReference>
<evidence type="ECO:0000313" key="3">
    <source>
        <dbReference type="Proteomes" id="UP001589862"/>
    </source>
</evidence>
<proteinExistence type="predicted"/>
<dbReference type="Gene3D" id="3.30.1050.40">
    <property type="match status" value="1"/>
</dbReference>